<reference evidence="2 3" key="1">
    <citation type="submission" date="2021-05" db="EMBL/GenBank/DDBJ databases">
        <title>Complete genome of Nocardioides aquaticus KCTC 9944T isolated from meromictic and hypersaline Ekho Lake, Antarctica.</title>
        <authorList>
            <person name="Hwang K."/>
            <person name="Kim K.M."/>
            <person name="Choe H."/>
        </authorList>
    </citation>
    <scope>NUCLEOTIDE SEQUENCE [LARGE SCALE GENOMIC DNA]</scope>
    <source>
        <strain evidence="2 3">KCTC 9944</strain>
    </source>
</reference>
<name>A0ABX8ELY9_9ACTN</name>
<gene>
    <name evidence="2" type="ORF">ENKNEFLB_02484</name>
</gene>
<dbReference type="Pfam" id="PF04266">
    <property type="entry name" value="ASCH"/>
    <property type="match status" value="1"/>
</dbReference>
<proteinExistence type="predicted"/>
<feature type="domain" description="ASCH" evidence="1">
    <location>
        <begin position="51"/>
        <end position="170"/>
    </location>
</feature>
<dbReference type="CDD" id="cd06553">
    <property type="entry name" value="ASCH_Ef3133_like"/>
    <property type="match status" value="1"/>
</dbReference>
<dbReference type="Gene3D" id="3.10.400.10">
    <property type="entry name" value="Sulfate adenylyltransferase"/>
    <property type="match status" value="1"/>
</dbReference>
<dbReference type="PANTHER" id="PTHR39203">
    <property type="entry name" value="CYTOPLASMIC PROTEIN-RELATED"/>
    <property type="match status" value="1"/>
</dbReference>
<keyword evidence="3" id="KW-1185">Reference proteome</keyword>
<sequence length="172" mass="18295">MTQAPDAGEPAAPDEGAVERFWGLACHRGKLTTLPGYLPSSTLEAVTPPTWSFGRTPAQADELVQLVVDGTKTATASARADYDAEDAPLPRVGEMGIVLDGAGHPRALVETTAVEVVPFSEVGDEHARDEGEGDRTLAHWRQVHAAFFAGSAGGFEPDMPVVLERFRLVFGQ</sequence>
<organism evidence="2 3">
    <name type="scientific">Nocardioides aquaticus</name>
    <dbReference type="NCBI Taxonomy" id="160826"/>
    <lineage>
        <taxon>Bacteria</taxon>
        <taxon>Bacillati</taxon>
        <taxon>Actinomycetota</taxon>
        <taxon>Actinomycetes</taxon>
        <taxon>Propionibacteriales</taxon>
        <taxon>Nocardioidaceae</taxon>
        <taxon>Nocardioides</taxon>
    </lineage>
</organism>
<dbReference type="InterPro" id="IPR009326">
    <property type="entry name" value="DUF984"/>
</dbReference>
<dbReference type="EMBL" id="CP075371">
    <property type="protein sequence ID" value="QVT80093.1"/>
    <property type="molecule type" value="Genomic_DNA"/>
</dbReference>
<dbReference type="SMART" id="SM01022">
    <property type="entry name" value="ASCH"/>
    <property type="match status" value="1"/>
</dbReference>
<dbReference type="InterPro" id="IPR015947">
    <property type="entry name" value="PUA-like_sf"/>
</dbReference>
<evidence type="ECO:0000259" key="1">
    <source>
        <dbReference type="SMART" id="SM01022"/>
    </source>
</evidence>
<dbReference type="RefSeq" id="WP_214055704.1">
    <property type="nucleotide sequence ID" value="NZ_BAAAHS010000021.1"/>
</dbReference>
<dbReference type="InterPro" id="IPR007374">
    <property type="entry name" value="ASCH_domain"/>
</dbReference>
<evidence type="ECO:0000313" key="3">
    <source>
        <dbReference type="Proteomes" id="UP000679307"/>
    </source>
</evidence>
<evidence type="ECO:0000313" key="2">
    <source>
        <dbReference type="EMBL" id="QVT80093.1"/>
    </source>
</evidence>
<protein>
    <recommendedName>
        <fullName evidence="1">ASCH domain-containing protein</fullName>
    </recommendedName>
</protein>
<dbReference type="PANTHER" id="PTHR39203:SF1">
    <property type="entry name" value="CYTOPLASMIC PROTEIN"/>
    <property type="match status" value="1"/>
</dbReference>
<dbReference type="Proteomes" id="UP000679307">
    <property type="component" value="Chromosome"/>
</dbReference>
<dbReference type="SUPFAM" id="SSF88697">
    <property type="entry name" value="PUA domain-like"/>
    <property type="match status" value="1"/>
</dbReference>
<accession>A0ABX8ELY9</accession>